<comment type="caution">
    <text evidence="2">The sequence shown here is derived from an EMBL/GenBank/DDBJ whole genome shotgun (WGS) entry which is preliminary data.</text>
</comment>
<reference evidence="2" key="1">
    <citation type="submission" date="2021-09" db="EMBL/GenBank/DDBJ databases">
        <authorList>
            <consortium name="AG Swart"/>
            <person name="Singh M."/>
            <person name="Singh A."/>
            <person name="Seah K."/>
            <person name="Emmerich C."/>
        </authorList>
    </citation>
    <scope>NUCLEOTIDE SEQUENCE</scope>
    <source>
        <strain evidence="2">ATCC30299</strain>
    </source>
</reference>
<dbReference type="EMBL" id="CAJZBQ010000004">
    <property type="protein sequence ID" value="CAG9311221.1"/>
    <property type="molecule type" value="Genomic_DNA"/>
</dbReference>
<sequence>MSCQQFSNINEILARMTGELIEECIYDQNESIDVPSSYSAHTSSLGFSSSSIGFMREADPSQMNVDSETLPNYKKKDVGILSLFRTPTKPSKRQASQGIKRGNNSFKHPKKEYIRCKLIRGHKRANRQIQENVLPNKTIHRFNPNDTESASIWETLKEVYARNQEVLRDLSLTENGPQTDGKSKRLPSNDPKSFNTTFCANYFKEQATRESFFYYTELLFCNFEPKILIEKFEIWCCPEGSKHDFMCDRKWSLLKRYINDLMIEDLKADPWFPTNYNREKITDEELTEILKMDKNRDGDRYISDQPMIIDPPIIMDKADYDYQLNDMNEEDCDFFLQL</sequence>
<evidence type="ECO:0000256" key="1">
    <source>
        <dbReference type="SAM" id="MobiDB-lite"/>
    </source>
</evidence>
<feature type="compositionally biased region" description="Polar residues" evidence="1">
    <location>
        <begin position="93"/>
        <end position="106"/>
    </location>
</feature>
<organism evidence="2 3">
    <name type="scientific">Blepharisma stoltei</name>
    <dbReference type="NCBI Taxonomy" id="1481888"/>
    <lineage>
        <taxon>Eukaryota</taxon>
        <taxon>Sar</taxon>
        <taxon>Alveolata</taxon>
        <taxon>Ciliophora</taxon>
        <taxon>Postciliodesmatophora</taxon>
        <taxon>Heterotrichea</taxon>
        <taxon>Heterotrichida</taxon>
        <taxon>Blepharismidae</taxon>
        <taxon>Blepharisma</taxon>
    </lineage>
</organism>
<dbReference type="AlphaFoldDB" id="A0AAU9I9S7"/>
<keyword evidence="3" id="KW-1185">Reference proteome</keyword>
<feature type="region of interest" description="Disordered" evidence="1">
    <location>
        <begin position="87"/>
        <end position="106"/>
    </location>
</feature>
<accession>A0AAU9I9S7</accession>
<name>A0AAU9I9S7_9CILI</name>
<dbReference type="Proteomes" id="UP001162131">
    <property type="component" value="Unassembled WGS sequence"/>
</dbReference>
<protein>
    <submittedName>
        <fullName evidence="2">Uncharacterized protein</fullName>
    </submittedName>
</protein>
<evidence type="ECO:0000313" key="2">
    <source>
        <dbReference type="EMBL" id="CAG9311221.1"/>
    </source>
</evidence>
<gene>
    <name evidence="2" type="ORF">BSTOLATCC_MIC3513</name>
</gene>
<feature type="region of interest" description="Disordered" evidence="1">
    <location>
        <begin position="170"/>
        <end position="189"/>
    </location>
</feature>
<evidence type="ECO:0000313" key="3">
    <source>
        <dbReference type="Proteomes" id="UP001162131"/>
    </source>
</evidence>
<proteinExistence type="predicted"/>